<feature type="compositionally biased region" description="Basic residues" evidence="2">
    <location>
        <begin position="137"/>
        <end position="158"/>
    </location>
</feature>
<protein>
    <recommendedName>
        <fullName evidence="3">tRNA-guanine(15) transglycosylase-like domain-containing protein</fullName>
    </recommendedName>
</protein>
<comment type="caution">
    <text evidence="4">The sequence shown here is derived from an EMBL/GenBank/DDBJ whole genome shotgun (WGS) entry which is preliminary data.</text>
</comment>
<evidence type="ECO:0000313" key="4">
    <source>
        <dbReference type="EMBL" id="GMH54188.1"/>
    </source>
</evidence>
<evidence type="ECO:0000313" key="5">
    <source>
        <dbReference type="Proteomes" id="UP001165082"/>
    </source>
</evidence>
<dbReference type="PANTHER" id="PTHR43468:SF1">
    <property type="entry name" value="TRNA-GUANOSINE(34) QUEUINE TRANSGLYCOSYLASE"/>
    <property type="match status" value="1"/>
</dbReference>
<dbReference type="AlphaFoldDB" id="A0A9W6ZNE6"/>
<dbReference type="InterPro" id="IPR036511">
    <property type="entry name" value="TGT-like_sf"/>
</dbReference>
<dbReference type="Proteomes" id="UP001165082">
    <property type="component" value="Unassembled WGS sequence"/>
</dbReference>
<dbReference type="Gene3D" id="3.20.20.105">
    <property type="entry name" value="Queuine tRNA-ribosyltransferase-like"/>
    <property type="match status" value="1"/>
</dbReference>
<feature type="compositionally biased region" description="Basic and acidic residues" evidence="2">
    <location>
        <begin position="115"/>
        <end position="136"/>
    </location>
</feature>
<dbReference type="EMBL" id="BRXZ01002089">
    <property type="protein sequence ID" value="GMH54188.1"/>
    <property type="molecule type" value="Genomic_DNA"/>
</dbReference>
<feature type="non-terminal residue" evidence="4">
    <location>
        <position position="1"/>
    </location>
</feature>
<dbReference type="InterPro" id="IPR002616">
    <property type="entry name" value="tRNA_ribo_trans-like"/>
</dbReference>
<reference evidence="4" key="1">
    <citation type="submission" date="2022-07" db="EMBL/GenBank/DDBJ databases">
        <title>Genome analysis of Parmales, a sister group of diatoms, reveals the evolutionary specialization of diatoms from phago-mixotrophs to photoautotrophs.</title>
        <authorList>
            <person name="Ban H."/>
            <person name="Sato S."/>
            <person name="Yoshikawa S."/>
            <person name="Kazumasa Y."/>
            <person name="Nakamura Y."/>
            <person name="Ichinomiya M."/>
            <person name="Saitoh K."/>
            <person name="Sato N."/>
            <person name="Blanc-Mathieu R."/>
            <person name="Endo H."/>
            <person name="Kuwata A."/>
            <person name="Ogata H."/>
        </authorList>
    </citation>
    <scope>NUCLEOTIDE SEQUENCE</scope>
</reference>
<evidence type="ECO:0000259" key="3">
    <source>
        <dbReference type="Pfam" id="PF01702"/>
    </source>
</evidence>
<keyword evidence="5" id="KW-1185">Reference proteome</keyword>
<keyword evidence="1" id="KW-0479">Metal-binding</keyword>
<name>A0A9W6ZNE6_9STRA</name>
<feature type="domain" description="tRNA-guanine(15) transglycosylase-like" evidence="3">
    <location>
        <begin position="11"/>
        <end position="106"/>
    </location>
</feature>
<evidence type="ECO:0000256" key="2">
    <source>
        <dbReference type="SAM" id="MobiDB-lite"/>
    </source>
</evidence>
<dbReference type="OrthoDB" id="10249838at2759"/>
<dbReference type="GO" id="GO:0006400">
    <property type="term" value="P:tRNA modification"/>
    <property type="evidence" value="ECO:0007669"/>
    <property type="project" value="InterPro"/>
</dbReference>
<feature type="region of interest" description="Disordered" evidence="2">
    <location>
        <begin position="115"/>
        <end position="164"/>
    </location>
</feature>
<evidence type="ECO:0000256" key="1">
    <source>
        <dbReference type="ARBA" id="ARBA00022723"/>
    </source>
</evidence>
<organism evidence="4 5">
    <name type="scientific">Triparma retinervis</name>
    <dbReference type="NCBI Taxonomy" id="2557542"/>
    <lineage>
        <taxon>Eukaryota</taxon>
        <taxon>Sar</taxon>
        <taxon>Stramenopiles</taxon>
        <taxon>Ochrophyta</taxon>
        <taxon>Bolidophyceae</taxon>
        <taxon>Parmales</taxon>
        <taxon>Triparmaceae</taxon>
        <taxon>Triparma</taxon>
    </lineage>
</organism>
<accession>A0A9W6ZNE6</accession>
<dbReference type="SUPFAM" id="SSF51713">
    <property type="entry name" value="tRNA-guanine transglycosylase"/>
    <property type="match status" value="1"/>
</dbReference>
<dbReference type="GO" id="GO:0046872">
    <property type="term" value="F:metal ion binding"/>
    <property type="evidence" value="ECO:0007669"/>
    <property type="project" value="UniProtKB-KW"/>
</dbReference>
<dbReference type="Pfam" id="PF01702">
    <property type="entry name" value="TGT"/>
    <property type="match status" value="1"/>
</dbReference>
<gene>
    <name evidence="4" type="ORF">TrRE_jg6739</name>
</gene>
<sequence>MEVLHQSSKSSARVTRITTPHGSFLTPSFVLVGTNGVPKGCSIRDVREEGQDMIFSNSYHLMLQPGGEVIRDAGGIHKFMGLSEGDGSMGPIITDSGGFQVFSLRTGGVKEDLKVEGKREGSFNDKVTGREGEIKRAKAGGGKKRSAASGKQRSRKNNVRVTEE</sequence>
<dbReference type="NCBIfam" id="TIGR00449">
    <property type="entry name" value="tgt_general"/>
    <property type="match status" value="1"/>
</dbReference>
<dbReference type="PANTHER" id="PTHR43468">
    <property type="match status" value="1"/>
</dbReference>
<proteinExistence type="predicted"/>